<feature type="domain" description="N-acetyltransferase" evidence="1">
    <location>
        <begin position="13"/>
        <end position="179"/>
    </location>
</feature>
<evidence type="ECO:0000259" key="1">
    <source>
        <dbReference type="PROSITE" id="PS51186"/>
    </source>
</evidence>
<evidence type="ECO:0000313" key="3">
    <source>
        <dbReference type="EMBL" id="SDF17769.1"/>
    </source>
</evidence>
<dbReference type="EMBL" id="FNAE01000006">
    <property type="protein sequence ID" value="SDF17769.1"/>
    <property type="molecule type" value="Genomic_DNA"/>
</dbReference>
<sequence length="187" mass="20986">MPDLSVTLTTPRLVLRPLQAADAAALFAIFSDPQVMQYWNTPPWDAEAVAQDYIRAEQQAMCEGQRLTLAIVDRQSAELIGKCLLFNYQPQSRRAEIGFGIASCAWGKGYVQEAASELLCHGFETLRLNRVEAEIDPTNTASGRALERLGFSQEGLLRQRWIIDGQVSDSALYGLLSEDWRSRQNHR</sequence>
<evidence type="ECO:0000313" key="2">
    <source>
        <dbReference type="EMBL" id="MDX5995293.1"/>
    </source>
</evidence>
<dbReference type="Gene3D" id="3.40.630.30">
    <property type="match status" value="1"/>
</dbReference>
<evidence type="ECO:0000313" key="4">
    <source>
        <dbReference type="Proteomes" id="UP000182413"/>
    </source>
</evidence>
<dbReference type="GO" id="GO:1990189">
    <property type="term" value="F:protein N-terminal-serine acetyltransferase activity"/>
    <property type="evidence" value="ECO:0007669"/>
    <property type="project" value="TreeGrafter"/>
</dbReference>
<dbReference type="AlphaFoldDB" id="A0A1G7IZQ3"/>
<dbReference type="GO" id="GO:0008999">
    <property type="term" value="F:protein-N-terminal-alanine acetyltransferase activity"/>
    <property type="evidence" value="ECO:0007669"/>
    <property type="project" value="TreeGrafter"/>
</dbReference>
<gene>
    <name evidence="3" type="ORF">SAMN05216575_10671</name>
    <name evidence="2" type="ORF">SIM71_24775</name>
</gene>
<dbReference type="GO" id="GO:0005737">
    <property type="term" value="C:cytoplasm"/>
    <property type="evidence" value="ECO:0007669"/>
    <property type="project" value="TreeGrafter"/>
</dbReference>
<dbReference type="RefSeq" id="WP_074680405.1">
    <property type="nucleotide sequence ID" value="NZ_CBCSET010000006.1"/>
</dbReference>
<keyword evidence="3" id="KW-0808">Transferase</keyword>
<dbReference type="Proteomes" id="UP001278050">
    <property type="component" value="Unassembled WGS sequence"/>
</dbReference>
<reference evidence="3 4" key="1">
    <citation type="submission" date="2016-10" db="EMBL/GenBank/DDBJ databases">
        <authorList>
            <person name="de Groot N.N."/>
        </authorList>
    </citation>
    <scope>NUCLEOTIDE SEQUENCE [LARGE SCALE GENOMIC DNA]</scope>
    <source>
        <strain evidence="3 4">JCM 10630</strain>
    </source>
</reference>
<dbReference type="EMBL" id="JAWXXP010000001">
    <property type="protein sequence ID" value="MDX5995293.1"/>
    <property type="molecule type" value="Genomic_DNA"/>
</dbReference>
<dbReference type="InterPro" id="IPR016181">
    <property type="entry name" value="Acyl_CoA_acyltransferase"/>
</dbReference>
<dbReference type="OrthoDB" id="9801669at2"/>
<evidence type="ECO:0000313" key="5">
    <source>
        <dbReference type="Proteomes" id="UP001278050"/>
    </source>
</evidence>
<dbReference type="SUPFAM" id="SSF55729">
    <property type="entry name" value="Acyl-CoA N-acyltransferases (Nat)"/>
    <property type="match status" value="1"/>
</dbReference>
<reference evidence="2 5" key="2">
    <citation type="submission" date="2023-11" db="EMBL/GenBank/DDBJ databases">
        <title>MicrobeMod: A computational toolkit for identifying prokaryotic methylation and restriction-modification with nanopore sequencing.</title>
        <authorList>
            <person name="Crits-Christoph A."/>
            <person name="Kang S.C."/>
            <person name="Lee H."/>
            <person name="Ostrov N."/>
        </authorList>
    </citation>
    <scope>NUCLEOTIDE SEQUENCE [LARGE SCALE GENOMIC DNA]</scope>
    <source>
        <strain evidence="2 5">ATCC BAA-571</strain>
    </source>
</reference>
<dbReference type="EC" id="2.-.-.-" evidence="2"/>
<dbReference type="Proteomes" id="UP000182413">
    <property type="component" value="Unassembled WGS sequence"/>
</dbReference>
<protein>
    <submittedName>
        <fullName evidence="2">GNAT family protein</fullName>
        <ecNumber evidence="2">2.-.-.-</ecNumber>
    </submittedName>
    <submittedName>
        <fullName evidence="3">Protein N-acetyltransferase, RimJ/RimL family</fullName>
    </submittedName>
</protein>
<organism evidence="3 4">
    <name type="scientific">Ectopseudomonas alcaliphila</name>
    <dbReference type="NCBI Taxonomy" id="101564"/>
    <lineage>
        <taxon>Bacteria</taxon>
        <taxon>Pseudomonadati</taxon>
        <taxon>Pseudomonadota</taxon>
        <taxon>Gammaproteobacteria</taxon>
        <taxon>Pseudomonadales</taxon>
        <taxon>Pseudomonadaceae</taxon>
        <taxon>Ectopseudomonas</taxon>
    </lineage>
</organism>
<keyword evidence="5" id="KW-1185">Reference proteome</keyword>
<proteinExistence type="predicted"/>
<name>A0A1G7IZQ3_9GAMM</name>
<dbReference type="InterPro" id="IPR051908">
    <property type="entry name" value="Ribosomal_N-acetyltransferase"/>
</dbReference>
<dbReference type="PROSITE" id="PS51186">
    <property type="entry name" value="GNAT"/>
    <property type="match status" value="1"/>
</dbReference>
<dbReference type="InterPro" id="IPR000182">
    <property type="entry name" value="GNAT_dom"/>
</dbReference>
<dbReference type="Pfam" id="PF13302">
    <property type="entry name" value="Acetyltransf_3"/>
    <property type="match status" value="1"/>
</dbReference>
<dbReference type="PANTHER" id="PTHR43441:SF11">
    <property type="entry name" value="RIBOSOMAL-PROTEIN-SERINE ACETYLTRANSFERASE"/>
    <property type="match status" value="1"/>
</dbReference>
<dbReference type="PANTHER" id="PTHR43441">
    <property type="entry name" value="RIBOSOMAL-PROTEIN-SERINE ACETYLTRANSFERASE"/>
    <property type="match status" value="1"/>
</dbReference>
<accession>A0A1G7IZQ3</accession>